<evidence type="ECO:0000256" key="5">
    <source>
        <dbReference type="ARBA" id="ARBA00022806"/>
    </source>
</evidence>
<gene>
    <name evidence="12" type="ORF">MM415B04792_0003</name>
</gene>
<evidence type="ECO:0000256" key="10">
    <source>
        <dbReference type="ARBA" id="ARBA00048954"/>
    </source>
</evidence>
<evidence type="ECO:0000256" key="6">
    <source>
        <dbReference type="ARBA" id="ARBA00022840"/>
    </source>
</evidence>
<keyword evidence="3" id="KW-0547">Nucleotide-binding</keyword>
<evidence type="ECO:0000256" key="7">
    <source>
        <dbReference type="ARBA" id="ARBA00023125"/>
    </source>
</evidence>
<evidence type="ECO:0000313" key="12">
    <source>
        <dbReference type="EMBL" id="QJA92215.1"/>
    </source>
</evidence>
<keyword evidence="4" id="KW-0378">Hydrolase</keyword>
<dbReference type="Gene3D" id="1.10.860.10">
    <property type="entry name" value="DNAb Helicase, Chain A"/>
    <property type="match status" value="1"/>
</dbReference>
<dbReference type="InterPro" id="IPR007694">
    <property type="entry name" value="DNA_helicase_DnaB-like_C"/>
</dbReference>
<accession>A0A6M3LGP3</accession>
<evidence type="ECO:0000256" key="4">
    <source>
        <dbReference type="ARBA" id="ARBA00022801"/>
    </source>
</evidence>
<evidence type="ECO:0000259" key="11">
    <source>
        <dbReference type="PROSITE" id="PS51199"/>
    </source>
</evidence>
<dbReference type="GO" id="GO:0003677">
    <property type="term" value="F:DNA binding"/>
    <property type="evidence" value="ECO:0007669"/>
    <property type="project" value="UniProtKB-KW"/>
</dbReference>
<proteinExistence type="inferred from homology"/>
<comment type="similarity">
    <text evidence="1">Belongs to the helicase family. DnaB subfamily.</text>
</comment>
<dbReference type="AlphaFoldDB" id="A0A6M3LGP3"/>
<keyword evidence="8" id="KW-0413">Isomerase</keyword>
<feature type="domain" description="SF4 helicase" evidence="11">
    <location>
        <begin position="178"/>
        <end position="454"/>
    </location>
</feature>
<keyword evidence="2" id="KW-0235">DNA replication</keyword>
<keyword evidence="6" id="KW-0067">ATP-binding</keyword>
<evidence type="ECO:0000256" key="8">
    <source>
        <dbReference type="ARBA" id="ARBA00023235"/>
    </source>
</evidence>
<dbReference type="PROSITE" id="PS51199">
    <property type="entry name" value="SF4_HELICASE"/>
    <property type="match status" value="1"/>
</dbReference>
<dbReference type="GO" id="GO:0043139">
    <property type="term" value="F:5'-3' DNA helicase activity"/>
    <property type="evidence" value="ECO:0007669"/>
    <property type="project" value="UniProtKB-EC"/>
</dbReference>
<dbReference type="EMBL" id="MT143048">
    <property type="protein sequence ID" value="QJA92215.1"/>
    <property type="molecule type" value="Genomic_DNA"/>
</dbReference>
<evidence type="ECO:0000256" key="3">
    <source>
        <dbReference type="ARBA" id="ARBA00022741"/>
    </source>
</evidence>
<dbReference type="GO" id="GO:0006260">
    <property type="term" value="P:DNA replication"/>
    <property type="evidence" value="ECO:0007669"/>
    <property type="project" value="UniProtKB-KW"/>
</dbReference>
<comment type="catalytic activity">
    <reaction evidence="10">
        <text>ATP + H2O = ADP + phosphate + H(+)</text>
        <dbReference type="Rhea" id="RHEA:13065"/>
        <dbReference type="ChEBI" id="CHEBI:15377"/>
        <dbReference type="ChEBI" id="CHEBI:15378"/>
        <dbReference type="ChEBI" id="CHEBI:30616"/>
        <dbReference type="ChEBI" id="CHEBI:43474"/>
        <dbReference type="ChEBI" id="CHEBI:456216"/>
        <dbReference type="EC" id="5.6.2.3"/>
    </reaction>
</comment>
<evidence type="ECO:0000256" key="9">
    <source>
        <dbReference type="ARBA" id="ARBA00044969"/>
    </source>
</evidence>
<dbReference type="SUPFAM" id="SSF52540">
    <property type="entry name" value="P-loop containing nucleoside triphosphate hydrolases"/>
    <property type="match status" value="1"/>
</dbReference>
<dbReference type="GO" id="GO:0005524">
    <property type="term" value="F:ATP binding"/>
    <property type="evidence" value="ECO:0007669"/>
    <property type="project" value="UniProtKB-KW"/>
</dbReference>
<dbReference type="PANTHER" id="PTHR30153">
    <property type="entry name" value="REPLICATIVE DNA HELICASE DNAB"/>
    <property type="match status" value="1"/>
</dbReference>
<dbReference type="GO" id="GO:0016787">
    <property type="term" value="F:hydrolase activity"/>
    <property type="evidence" value="ECO:0007669"/>
    <property type="project" value="UniProtKB-KW"/>
</dbReference>
<dbReference type="InterPro" id="IPR007693">
    <property type="entry name" value="DNA_helicase_DnaB-like_N"/>
</dbReference>
<dbReference type="InterPro" id="IPR036185">
    <property type="entry name" value="DNA_heli_DnaB-like_N_sf"/>
</dbReference>
<dbReference type="Gene3D" id="3.40.50.300">
    <property type="entry name" value="P-loop containing nucleotide triphosphate hydrolases"/>
    <property type="match status" value="1"/>
</dbReference>
<dbReference type="Pfam" id="PF00772">
    <property type="entry name" value="DnaB"/>
    <property type="match status" value="1"/>
</dbReference>
<dbReference type="SUPFAM" id="SSF48024">
    <property type="entry name" value="N-terminal domain of DnaB helicase"/>
    <property type="match status" value="1"/>
</dbReference>
<dbReference type="InterPro" id="IPR027417">
    <property type="entry name" value="P-loop_NTPase"/>
</dbReference>
<protein>
    <recommendedName>
        <fullName evidence="9">DNA 5'-3' helicase</fullName>
        <ecNumber evidence="9">5.6.2.3</ecNumber>
    </recommendedName>
</protein>
<keyword evidence="7" id="KW-0238">DNA-binding</keyword>
<evidence type="ECO:0000256" key="1">
    <source>
        <dbReference type="ARBA" id="ARBA00008428"/>
    </source>
</evidence>
<dbReference type="EC" id="5.6.2.3" evidence="9"/>
<name>A0A6M3LGP3_9ZZZZ</name>
<keyword evidence="5 12" id="KW-0347">Helicase</keyword>
<dbReference type="InterPro" id="IPR016136">
    <property type="entry name" value="DNA_helicase_N/primase_C"/>
</dbReference>
<dbReference type="Pfam" id="PF03796">
    <property type="entry name" value="DnaB_C"/>
    <property type="match status" value="1"/>
</dbReference>
<dbReference type="PANTHER" id="PTHR30153:SF2">
    <property type="entry name" value="REPLICATIVE DNA HELICASE"/>
    <property type="match status" value="1"/>
</dbReference>
<sequence>MSDMVRRHGAEAERNILGCVLLNGRNAWLSIADTLTAADFSTPEHRDIVDAILTLDVEGEPIDVETVTTQGERNGHQMRKLYLLELVAGSGCVPSDLPMQVKLLQEAASQRRIEQAHNAMGAAIGGDGTPAEIVEQYTRTLLDLNNTMRRRDKVDFAIADVVPEALGDYREMESMRATGKLYAGLDCGFPDINDKLNGLREEEETVLAGRPSIGKTVLGLQFGLSVARASRKHVGVWTCEMSRRQVVGRMIQLISRVDAEDMRKGRLSTDDKRALHEAAEELAELPITIFETPGLTVPQFAAQAERMRMRHDVGLMLIDHLHRMDGPGNSLYERYTRISTGLRDYSLPTGTPHLLVLAQLNRLSEGRLDKTPQMSELRDAGGIEQDAVNVMLINRPGHYKECRKAAKAKGEDTLSRLISFAELSFEKTRFGPTGEVELHWDTATASFQSAMPSYLTKGKGSW</sequence>
<reference evidence="12" key="1">
    <citation type="submission" date="2020-03" db="EMBL/GenBank/DDBJ databases">
        <title>The deep terrestrial virosphere.</title>
        <authorList>
            <person name="Holmfeldt K."/>
            <person name="Nilsson E."/>
            <person name="Simone D."/>
            <person name="Lopez-Fernandez M."/>
            <person name="Wu X."/>
            <person name="de Brujin I."/>
            <person name="Lundin D."/>
            <person name="Andersson A."/>
            <person name="Bertilsson S."/>
            <person name="Dopson M."/>
        </authorList>
    </citation>
    <scope>NUCLEOTIDE SEQUENCE</scope>
    <source>
        <strain evidence="12">MM415B04792</strain>
    </source>
</reference>
<dbReference type="GO" id="GO:0005829">
    <property type="term" value="C:cytosol"/>
    <property type="evidence" value="ECO:0007669"/>
    <property type="project" value="TreeGrafter"/>
</dbReference>
<organism evidence="12">
    <name type="scientific">viral metagenome</name>
    <dbReference type="NCBI Taxonomy" id="1070528"/>
    <lineage>
        <taxon>unclassified sequences</taxon>
        <taxon>metagenomes</taxon>
        <taxon>organismal metagenomes</taxon>
    </lineage>
</organism>
<evidence type="ECO:0000256" key="2">
    <source>
        <dbReference type="ARBA" id="ARBA00022705"/>
    </source>
</evidence>